<proteinExistence type="inferred from homology"/>
<dbReference type="Proteomes" id="UP000255177">
    <property type="component" value="Unassembled WGS sequence"/>
</dbReference>
<dbReference type="Pfam" id="PF13229">
    <property type="entry name" value="Beta_helix"/>
    <property type="match status" value="1"/>
</dbReference>
<dbReference type="GO" id="GO:0042121">
    <property type="term" value="P:alginic acid biosynthetic process"/>
    <property type="evidence" value="ECO:0007669"/>
    <property type="project" value="UniProtKB-UniPathway"/>
</dbReference>
<evidence type="ECO:0000256" key="3">
    <source>
        <dbReference type="ARBA" id="ARBA00010085"/>
    </source>
</evidence>
<dbReference type="SMART" id="SM00710">
    <property type="entry name" value="PbH1"/>
    <property type="match status" value="5"/>
</dbReference>
<dbReference type="InterPro" id="IPR039448">
    <property type="entry name" value="Beta_helix"/>
</dbReference>
<evidence type="ECO:0000256" key="1">
    <source>
        <dbReference type="ARBA" id="ARBA00001550"/>
    </source>
</evidence>
<sequence length="534" mass="57261">MAMLARPLTLSCLALLFSAMAQAASQSLPLQQSLSAVSSAEHQRDLQQLQQQVSQAVQLQVNERPRPAGRASVSLQPMFSSQAGSWPFEPFVNNGLFRAIAGYQAHHPQAVMVRGGSISLAQLHDALNDPKIIKRYKDGYLLSYPLVIASDGGLLLEGTSLYLYSYSGTALINQGWLGLNQSRLESVAGDKPGSTDRAWRPFVVAWAGSHTQVLGSTLNRLGYNANLSRGLTTALSSQQAASTRPATLIIRDSQFNELSSAVELQHSQAQIDNSQFGQSQQYAIDVRDSQVTLRNNQLRGIDNNSGIRLRGQTRGRIEHNLILGAHKAAIEVSEQQGALLLTGNLIGDSRGNGIQLRNLAPTAAAPLLISDNLIGNSQGSAVDASEVGAVSLIGNRIGNSPEYAVSLRNAAPLPGPLTLSGNTLGKVGKAVVRVEGLQQVVLGPNTFEGKPILQNLLIGDLLPVQGLLLDATQRRGCVVRVELGERALHTQKALVFADTDKTLAQVQEPCRVALEHHQAQQRQLPLAGPVHQLR</sequence>
<name>A0A380T014_9PSED</name>
<dbReference type="Gene3D" id="2.160.20.10">
    <property type="entry name" value="Single-stranded right-handed beta-helix, Pectin lyase-like"/>
    <property type="match status" value="1"/>
</dbReference>
<dbReference type="GO" id="GO:0016853">
    <property type="term" value="F:isomerase activity"/>
    <property type="evidence" value="ECO:0007669"/>
    <property type="project" value="UniProtKB-KW"/>
</dbReference>
<dbReference type="UniPathway" id="UPA00286"/>
<keyword evidence="10" id="KW-1185">Reference proteome</keyword>
<evidence type="ECO:0000256" key="2">
    <source>
        <dbReference type="ARBA" id="ARBA00005182"/>
    </source>
</evidence>
<reference evidence="10" key="1">
    <citation type="submission" date="2018-07" db="EMBL/GenBank/DDBJ databases">
        <authorList>
            <person name="Blom J."/>
        </authorList>
    </citation>
    <scope>NUCLEOTIDE SEQUENCE [LARGE SCALE GENOMIC DNA]</scope>
    <source>
        <strain evidence="10">CCOS 864</strain>
    </source>
</reference>
<dbReference type="AlphaFoldDB" id="A0A380T014"/>
<dbReference type="InterPro" id="IPR011050">
    <property type="entry name" value="Pectin_lyase_fold/virulence"/>
</dbReference>
<dbReference type="SUPFAM" id="SSF51126">
    <property type="entry name" value="Pectin lyase-like"/>
    <property type="match status" value="1"/>
</dbReference>
<evidence type="ECO:0000256" key="4">
    <source>
        <dbReference type="ARBA" id="ARBA00012124"/>
    </source>
</evidence>
<accession>A0A380T014</accession>
<keyword evidence="6 9" id="KW-0413">Isomerase</keyword>
<dbReference type="EC" id="5.1.3.37" evidence="4"/>
<comment type="catalytic activity">
    <reaction evidence="1">
        <text>[(1-&gt;4)-beta-D-mannuronosyl](n) = [alginate](n)</text>
        <dbReference type="Rhea" id="RHEA:45572"/>
        <dbReference type="Rhea" id="RHEA-COMP:11264"/>
        <dbReference type="Rhea" id="RHEA-COMP:11270"/>
        <dbReference type="ChEBI" id="CHEBI:58187"/>
        <dbReference type="ChEBI" id="CHEBI:85311"/>
        <dbReference type="EC" id="5.1.3.37"/>
    </reaction>
</comment>
<protein>
    <recommendedName>
        <fullName evidence="4">mannuronan 5-epimerase</fullName>
        <ecNumber evidence="4">5.1.3.37</ecNumber>
    </recommendedName>
</protein>
<comment type="similarity">
    <text evidence="3">Belongs to the D-mannuronate C5-epimerase family.</text>
</comment>
<evidence type="ECO:0000313" key="9">
    <source>
        <dbReference type="EMBL" id="SUQ63632.1"/>
    </source>
</evidence>
<feature type="domain" description="Right handed beta helix" evidence="8">
    <location>
        <begin position="248"/>
        <end position="397"/>
    </location>
</feature>
<keyword evidence="7" id="KW-0732">Signal</keyword>
<evidence type="ECO:0000256" key="5">
    <source>
        <dbReference type="ARBA" id="ARBA00022841"/>
    </source>
</evidence>
<keyword evidence="5" id="KW-0016">Alginate biosynthesis</keyword>
<feature type="signal peptide" evidence="7">
    <location>
        <begin position="1"/>
        <end position="23"/>
    </location>
</feature>
<feature type="chain" id="PRO_5016623816" description="mannuronan 5-epimerase" evidence="7">
    <location>
        <begin position="24"/>
        <end position="534"/>
    </location>
</feature>
<dbReference type="InterPro" id="IPR006626">
    <property type="entry name" value="PbH1"/>
</dbReference>
<evidence type="ECO:0000256" key="6">
    <source>
        <dbReference type="ARBA" id="ARBA00023235"/>
    </source>
</evidence>
<evidence type="ECO:0000256" key="7">
    <source>
        <dbReference type="SAM" id="SignalP"/>
    </source>
</evidence>
<dbReference type="EMBL" id="UIDD01000008">
    <property type="protein sequence ID" value="SUQ63632.1"/>
    <property type="molecule type" value="Genomic_DNA"/>
</dbReference>
<organism evidence="9 10">
    <name type="scientific">Pseudomonas wadenswilerensis</name>
    <dbReference type="NCBI Taxonomy" id="1785161"/>
    <lineage>
        <taxon>Bacteria</taxon>
        <taxon>Pseudomonadati</taxon>
        <taxon>Pseudomonadota</taxon>
        <taxon>Gammaproteobacteria</taxon>
        <taxon>Pseudomonadales</taxon>
        <taxon>Pseudomonadaceae</taxon>
        <taxon>Pseudomonas</taxon>
    </lineage>
</organism>
<gene>
    <name evidence="9" type="primary">algG</name>
    <name evidence="9" type="ORF">CCOS864_03085</name>
</gene>
<comment type="pathway">
    <text evidence="2">Glycan biosynthesis; alginate biosynthesis.</text>
</comment>
<dbReference type="InterPro" id="IPR012334">
    <property type="entry name" value="Pectin_lyas_fold"/>
</dbReference>
<evidence type="ECO:0000313" key="10">
    <source>
        <dbReference type="Proteomes" id="UP000255177"/>
    </source>
</evidence>
<evidence type="ECO:0000259" key="8">
    <source>
        <dbReference type="Pfam" id="PF13229"/>
    </source>
</evidence>